<keyword evidence="8" id="KW-0175">Coiled coil</keyword>
<dbReference type="Proteomes" id="UP000306912">
    <property type="component" value="Unassembled WGS sequence"/>
</dbReference>
<evidence type="ECO:0000313" key="12">
    <source>
        <dbReference type="Proteomes" id="UP000306912"/>
    </source>
</evidence>
<dbReference type="NCBIfam" id="TIGR00497">
    <property type="entry name" value="hsdM"/>
    <property type="match status" value="1"/>
</dbReference>
<comment type="catalytic activity">
    <reaction evidence="7">
        <text>a 2'-deoxyadenosine in DNA + S-adenosyl-L-methionine = an N(6)-methyl-2'-deoxyadenosine in DNA + S-adenosyl-L-homocysteine + H(+)</text>
        <dbReference type="Rhea" id="RHEA:15197"/>
        <dbReference type="Rhea" id="RHEA-COMP:12418"/>
        <dbReference type="Rhea" id="RHEA-COMP:12419"/>
        <dbReference type="ChEBI" id="CHEBI:15378"/>
        <dbReference type="ChEBI" id="CHEBI:57856"/>
        <dbReference type="ChEBI" id="CHEBI:59789"/>
        <dbReference type="ChEBI" id="CHEBI:90615"/>
        <dbReference type="ChEBI" id="CHEBI:90616"/>
        <dbReference type="EC" id="2.1.1.72"/>
    </reaction>
</comment>
<dbReference type="OrthoDB" id="9814572at2"/>
<gene>
    <name evidence="11" type="ORF">FEZ08_04395</name>
</gene>
<dbReference type="GO" id="GO:0009307">
    <property type="term" value="P:DNA restriction-modification system"/>
    <property type="evidence" value="ECO:0007669"/>
    <property type="project" value="UniProtKB-KW"/>
</dbReference>
<dbReference type="AlphaFoldDB" id="A0A5R8QEB3"/>
<reference evidence="11 12" key="1">
    <citation type="submission" date="2019-05" db="EMBL/GenBank/DDBJ databases">
        <title>Culicoidintestinum kansasii gen. nov., sp. nov. from the gastrointestinal tract of the biting midge, Culicoides sonorensis.</title>
        <authorList>
            <person name="Neupane S."/>
            <person name="Ghosh A."/>
            <person name="Gunther S."/>
            <person name="Martin K."/>
            <person name="Zurek L."/>
        </authorList>
    </citation>
    <scope>NUCLEOTIDE SEQUENCE [LARGE SCALE GENOMIC DNA]</scope>
    <source>
        <strain evidence="11 12">CS-1</strain>
    </source>
</reference>
<dbReference type="Pfam" id="PF12161">
    <property type="entry name" value="HsdM_N"/>
    <property type="match status" value="1"/>
</dbReference>
<organism evidence="11 12">
    <name type="scientific">Culicoidibacter larvae</name>
    <dbReference type="NCBI Taxonomy" id="2579976"/>
    <lineage>
        <taxon>Bacteria</taxon>
        <taxon>Bacillati</taxon>
        <taxon>Bacillota</taxon>
        <taxon>Culicoidibacteria</taxon>
        <taxon>Culicoidibacterales</taxon>
        <taxon>Culicoidibacteraceae</taxon>
        <taxon>Culicoidibacter</taxon>
    </lineage>
</organism>
<evidence type="ECO:0000256" key="7">
    <source>
        <dbReference type="ARBA" id="ARBA00047942"/>
    </source>
</evidence>
<dbReference type="SUPFAM" id="SSF53335">
    <property type="entry name" value="S-adenosyl-L-methionine-dependent methyltransferases"/>
    <property type="match status" value="1"/>
</dbReference>
<dbReference type="InParanoid" id="A0A5R8QEB3"/>
<evidence type="ECO:0000259" key="10">
    <source>
        <dbReference type="Pfam" id="PF12161"/>
    </source>
</evidence>
<keyword evidence="5" id="KW-0949">S-adenosyl-L-methionine</keyword>
<accession>A0A5R8QEB3</accession>
<name>A0A5R8QEB3_9FIRM</name>
<keyword evidence="6" id="KW-0680">Restriction system</keyword>
<dbReference type="Gene3D" id="1.20.1260.30">
    <property type="match status" value="1"/>
</dbReference>
<evidence type="ECO:0000256" key="3">
    <source>
        <dbReference type="ARBA" id="ARBA00022603"/>
    </source>
</evidence>
<evidence type="ECO:0000259" key="9">
    <source>
        <dbReference type="Pfam" id="PF02384"/>
    </source>
</evidence>
<dbReference type="PRINTS" id="PR00507">
    <property type="entry name" value="N12N6MTFRASE"/>
</dbReference>
<evidence type="ECO:0000256" key="4">
    <source>
        <dbReference type="ARBA" id="ARBA00022679"/>
    </source>
</evidence>
<comment type="similarity">
    <text evidence="1">Belongs to the N(4)/N(6)-methyltransferase family.</text>
</comment>
<dbReference type="PANTHER" id="PTHR42933:SF1">
    <property type="entry name" value="SITE-SPECIFIC DNA-METHYLTRANSFERASE (ADENINE-SPECIFIC)"/>
    <property type="match status" value="1"/>
</dbReference>
<evidence type="ECO:0000256" key="2">
    <source>
        <dbReference type="ARBA" id="ARBA00011900"/>
    </source>
</evidence>
<dbReference type="GO" id="GO:0032259">
    <property type="term" value="P:methylation"/>
    <property type="evidence" value="ECO:0007669"/>
    <property type="project" value="UniProtKB-KW"/>
</dbReference>
<sequence length="516" mass="57620">MSSAAQREKLQAQIWKIANDVRGSVDGWDFKQYVLGTLFYRFISENFANYIEGGDDSINYAELDDAIITKEIKEDSIKTKGYFIYPSELFVNIAKKANTNESLNTDLATIFSAIESSANGYPSEPDIKGLFADFDTTSNRLGNTVNDKNSRLAAVIKGVEGLDFGDFEDNQIDLFGDAYEYLISNYAANAGKSGGEFFTPQSVSKLIAKLAIHNQETINKIYDPAAGSGSLLLQAKKQFDEHIIEDGFYGQEINHTTYNLARMNMFLHNVNYDKFNIALGNTLLDPRFGDEEPFDAIVSNPPYSINWIGSDDPTLINDERFAPAGVLAPKSKADFAFVLHALSYLSGKGRAAIVCFPGIFYRGGAEQKIRKYLIDNNYVETIISLAPNLFYGTSIAVNIMVLSKHKSVTKTQFIDASGERFYKKATNNNILTEEHIEEIIEIFSNKEDMDYISKSVENDGIAAENYNLSVSTYVDVKDTREVIDIKVLNAEIKTTVSKIDELRTEIDKIIAEIEVE</sequence>
<dbReference type="GO" id="GO:0009007">
    <property type="term" value="F:site-specific DNA-methyltransferase (adenine-specific) activity"/>
    <property type="evidence" value="ECO:0007669"/>
    <property type="project" value="UniProtKB-EC"/>
</dbReference>
<dbReference type="Gene3D" id="3.40.50.150">
    <property type="entry name" value="Vaccinia Virus protein VP39"/>
    <property type="match status" value="1"/>
</dbReference>
<feature type="domain" description="DNA methylase adenine-specific" evidence="9">
    <location>
        <begin position="171"/>
        <end position="481"/>
    </location>
</feature>
<dbReference type="InterPro" id="IPR038333">
    <property type="entry name" value="T1MK-like_N_sf"/>
</dbReference>
<dbReference type="GO" id="GO:0003677">
    <property type="term" value="F:DNA binding"/>
    <property type="evidence" value="ECO:0007669"/>
    <property type="project" value="InterPro"/>
</dbReference>
<dbReference type="EMBL" id="VBWP01000003">
    <property type="protein sequence ID" value="TLG75292.1"/>
    <property type="molecule type" value="Genomic_DNA"/>
</dbReference>
<evidence type="ECO:0000256" key="1">
    <source>
        <dbReference type="ARBA" id="ARBA00006594"/>
    </source>
</evidence>
<feature type="domain" description="N6 adenine-specific DNA methyltransferase N-terminal" evidence="10">
    <location>
        <begin position="10"/>
        <end position="157"/>
    </location>
</feature>
<evidence type="ECO:0000256" key="8">
    <source>
        <dbReference type="SAM" id="Coils"/>
    </source>
</evidence>
<dbReference type="InterPro" id="IPR004546">
    <property type="entry name" value="Restrct_endonuc_T1M"/>
</dbReference>
<feature type="coiled-coil region" evidence="8">
    <location>
        <begin position="485"/>
        <end position="512"/>
    </location>
</feature>
<dbReference type="Pfam" id="PF02384">
    <property type="entry name" value="N6_Mtase"/>
    <property type="match status" value="1"/>
</dbReference>
<dbReference type="InterPro" id="IPR022749">
    <property type="entry name" value="D12N6_MeTrfase_N"/>
</dbReference>
<keyword evidence="12" id="KW-1185">Reference proteome</keyword>
<proteinExistence type="inferred from homology"/>
<protein>
    <recommendedName>
        <fullName evidence="2">site-specific DNA-methyltransferase (adenine-specific)</fullName>
        <ecNumber evidence="2">2.1.1.72</ecNumber>
    </recommendedName>
</protein>
<dbReference type="PROSITE" id="PS00092">
    <property type="entry name" value="N6_MTASE"/>
    <property type="match status" value="1"/>
</dbReference>
<keyword evidence="3 11" id="KW-0489">Methyltransferase</keyword>
<dbReference type="RefSeq" id="WP_138190514.1">
    <property type="nucleotide sequence ID" value="NZ_VBWP01000003.1"/>
</dbReference>
<evidence type="ECO:0000256" key="6">
    <source>
        <dbReference type="ARBA" id="ARBA00022747"/>
    </source>
</evidence>
<dbReference type="InterPro" id="IPR051537">
    <property type="entry name" value="DNA_Adenine_Mtase"/>
</dbReference>
<evidence type="ECO:0000256" key="5">
    <source>
        <dbReference type="ARBA" id="ARBA00022691"/>
    </source>
</evidence>
<evidence type="ECO:0000313" key="11">
    <source>
        <dbReference type="EMBL" id="TLG75292.1"/>
    </source>
</evidence>
<dbReference type="GO" id="GO:0008170">
    <property type="term" value="F:N-methyltransferase activity"/>
    <property type="evidence" value="ECO:0007669"/>
    <property type="project" value="InterPro"/>
</dbReference>
<keyword evidence="4 11" id="KW-0808">Transferase</keyword>
<dbReference type="EC" id="2.1.1.72" evidence="2"/>
<dbReference type="InterPro" id="IPR002052">
    <property type="entry name" value="DNA_methylase_N6_adenine_CS"/>
</dbReference>
<dbReference type="InterPro" id="IPR029063">
    <property type="entry name" value="SAM-dependent_MTases_sf"/>
</dbReference>
<dbReference type="PANTHER" id="PTHR42933">
    <property type="entry name" value="SLR6095 PROTEIN"/>
    <property type="match status" value="1"/>
</dbReference>
<dbReference type="InterPro" id="IPR003356">
    <property type="entry name" value="DNA_methylase_A-5"/>
</dbReference>
<dbReference type="CDD" id="cd02440">
    <property type="entry name" value="AdoMet_MTases"/>
    <property type="match status" value="1"/>
</dbReference>
<comment type="caution">
    <text evidence="11">The sequence shown here is derived from an EMBL/GenBank/DDBJ whole genome shotgun (WGS) entry which is preliminary data.</text>
</comment>